<comment type="caution">
    <text evidence="7">The sequence shown here is derived from an EMBL/GenBank/DDBJ whole genome shotgun (WGS) entry which is preliminary data.</text>
</comment>
<dbReference type="SMART" id="SM00320">
    <property type="entry name" value="WD40"/>
    <property type="match status" value="8"/>
</dbReference>
<name>A0AAD9IM12_PROWI</name>
<gene>
    <name evidence="7" type="ORF">QBZ16_000712</name>
</gene>
<dbReference type="PANTHER" id="PTHR22846">
    <property type="entry name" value="WD40 REPEAT PROTEIN"/>
    <property type="match status" value="1"/>
</dbReference>
<dbReference type="PRINTS" id="PR00320">
    <property type="entry name" value="GPROTEINBRPT"/>
</dbReference>
<comment type="subcellular location">
    <subcellularLocation>
        <location evidence="1">Nucleus</location>
    </subcellularLocation>
</comment>
<dbReference type="Proteomes" id="UP001255856">
    <property type="component" value="Unassembled WGS sequence"/>
</dbReference>
<evidence type="ECO:0000256" key="4">
    <source>
        <dbReference type="ARBA" id="ARBA00023242"/>
    </source>
</evidence>
<dbReference type="GO" id="GO:0006357">
    <property type="term" value="P:regulation of transcription by RNA polymerase II"/>
    <property type="evidence" value="ECO:0007669"/>
    <property type="project" value="TreeGrafter"/>
</dbReference>
<dbReference type="InterPro" id="IPR045183">
    <property type="entry name" value="Ebi-like"/>
</dbReference>
<evidence type="ECO:0000256" key="6">
    <source>
        <dbReference type="SAM" id="MobiDB-lite"/>
    </source>
</evidence>
<dbReference type="GO" id="GO:0003714">
    <property type="term" value="F:transcription corepressor activity"/>
    <property type="evidence" value="ECO:0007669"/>
    <property type="project" value="InterPro"/>
</dbReference>
<reference evidence="7" key="1">
    <citation type="submission" date="2021-01" db="EMBL/GenBank/DDBJ databases">
        <authorList>
            <person name="Eckstrom K.M.E."/>
        </authorList>
    </citation>
    <scope>NUCLEOTIDE SEQUENCE</scope>
    <source>
        <strain evidence="7">UVCC 0001</strain>
    </source>
</reference>
<keyword evidence="2 5" id="KW-0853">WD repeat</keyword>
<dbReference type="Pfam" id="PF00400">
    <property type="entry name" value="WD40"/>
    <property type="match status" value="4"/>
</dbReference>
<dbReference type="InterPro" id="IPR019775">
    <property type="entry name" value="WD40_repeat_CS"/>
</dbReference>
<dbReference type="SUPFAM" id="SSF50978">
    <property type="entry name" value="WD40 repeat-like"/>
    <property type="match status" value="1"/>
</dbReference>
<keyword evidence="3" id="KW-0677">Repeat</keyword>
<organism evidence="7 8">
    <name type="scientific">Prototheca wickerhamii</name>
    <dbReference type="NCBI Taxonomy" id="3111"/>
    <lineage>
        <taxon>Eukaryota</taxon>
        <taxon>Viridiplantae</taxon>
        <taxon>Chlorophyta</taxon>
        <taxon>core chlorophytes</taxon>
        <taxon>Trebouxiophyceae</taxon>
        <taxon>Chlorellales</taxon>
        <taxon>Chlorellaceae</taxon>
        <taxon>Prototheca</taxon>
    </lineage>
</organism>
<feature type="repeat" description="WD" evidence="5">
    <location>
        <begin position="311"/>
        <end position="352"/>
    </location>
</feature>
<feature type="repeat" description="WD" evidence="5">
    <location>
        <begin position="394"/>
        <end position="435"/>
    </location>
</feature>
<dbReference type="InterPro" id="IPR036322">
    <property type="entry name" value="WD40_repeat_dom_sf"/>
</dbReference>
<keyword evidence="8" id="KW-1185">Reference proteome</keyword>
<evidence type="ECO:0000256" key="3">
    <source>
        <dbReference type="ARBA" id="ARBA00022737"/>
    </source>
</evidence>
<feature type="repeat" description="WD" evidence="5">
    <location>
        <begin position="185"/>
        <end position="217"/>
    </location>
</feature>
<feature type="region of interest" description="Disordered" evidence="6">
    <location>
        <begin position="476"/>
        <end position="495"/>
    </location>
</feature>
<dbReference type="PROSITE" id="PS50294">
    <property type="entry name" value="WD_REPEATS_REGION"/>
    <property type="match status" value="3"/>
</dbReference>
<dbReference type="CDD" id="cd00200">
    <property type="entry name" value="WD40"/>
    <property type="match status" value="1"/>
</dbReference>
<dbReference type="AlphaFoldDB" id="A0AAD9IM12"/>
<dbReference type="InterPro" id="IPR001680">
    <property type="entry name" value="WD40_rpt"/>
</dbReference>
<dbReference type="InterPro" id="IPR015943">
    <property type="entry name" value="WD40/YVTN_repeat-like_dom_sf"/>
</dbReference>
<protein>
    <submittedName>
        <fullName evidence="7">Uncharacterized protein</fullName>
    </submittedName>
</protein>
<evidence type="ECO:0000256" key="2">
    <source>
        <dbReference type="ARBA" id="ARBA00022574"/>
    </source>
</evidence>
<dbReference type="Gene3D" id="1.20.960.30">
    <property type="match status" value="1"/>
</dbReference>
<dbReference type="EMBL" id="JASFZW010000001">
    <property type="protein sequence ID" value="KAK2080858.1"/>
    <property type="molecule type" value="Genomic_DNA"/>
</dbReference>
<dbReference type="GO" id="GO:0000118">
    <property type="term" value="C:histone deacetylase complex"/>
    <property type="evidence" value="ECO:0007669"/>
    <property type="project" value="TreeGrafter"/>
</dbReference>
<dbReference type="PROSITE" id="PS00678">
    <property type="entry name" value="WD_REPEATS_1"/>
    <property type="match status" value="1"/>
</dbReference>
<accession>A0AAD9IM12</accession>
<dbReference type="Gene3D" id="2.130.10.10">
    <property type="entry name" value="YVTN repeat-like/Quinoprotein amine dehydrogenase"/>
    <property type="match status" value="1"/>
</dbReference>
<proteinExistence type="predicted"/>
<evidence type="ECO:0000256" key="5">
    <source>
        <dbReference type="PROSITE-ProRule" id="PRU00221"/>
    </source>
</evidence>
<dbReference type="PANTHER" id="PTHR22846:SF2">
    <property type="entry name" value="F-BOX-LIKE_WD REPEAT-CONTAINING PROTEIN EBI"/>
    <property type="match status" value="1"/>
</dbReference>
<evidence type="ECO:0000313" key="8">
    <source>
        <dbReference type="Proteomes" id="UP001255856"/>
    </source>
</evidence>
<dbReference type="InterPro" id="IPR011044">
    <property type="entry name" value="Quino_amine_DH_bsu"/>
</dbReference>
<feature type="repeat" description="WD" evidence="5">
    <location>
        <begin position="228"/>
        <end position="269"/>
    </location>
</feature>
<evidence type="ECO:0000256" key="1">
    <source>
        <dbReference type="ARBA" id="ARBA00004123"/>
    </source>
</evidence>
<feature type="repeat" description="WD" evidence="5">
    <location>
        <begin position="353"/>
        <end position="393"/>
    </location>
</feature>
<evidence type="ECO:0000313" key="7">
    <source>
        <dbReference type="EMBL" id="KAK2080858.1"/>
    </source>
</evidence>
<dbReference type="InterPro" id="IPR020472">
    <property type="entry name" value="WD40_PAC1"/>
</dbReference>
<dbReference type="PROSITE" id="PS50082">
    <property type="entry name" value="WD_REPEATS_2"/>
    <property type="match status" value="5"/>
</dbReference>
<sequence length="495" mass="52440">MALTSEHVNFLVYRYLLEAAESSILSTGLPGSDVPVGTLVTILQKGFQYAELEANLTDDSRDLYGEFTPLSAETIMTQDVEELRQTVRAWHERREAAALGALAAGPLEIELPACVSLPCPDTSVSFCCWTPEEAPAELLAAASADGTLRLFRPVEPEADAPAHGPRPAPAAALVCEVRTVGECSALEWSPDGRVLASACLGGPIELWDAREGVSNATGPAALPRLALLEGHSMGIFALRWNRRGDLLLSGSVDCSAVVWDARSGSVRCRTSFHSAPVLDCDWRTNAMYATASADRSVAVFRVGDDRPVKVWRGHTQDVNSVRWDAGGKLLASGSDDGTVRVWSLTSERALHVVPGHAQEVNCVRWGPGDVLASAGADGLVQLFDAEAGEVVHRLRAHGANVPHLRWSPGGDYLASADEVGLVLVWDAQTGELARSIQCPAMINDLSWAPGGEALAVGLAEGEARLLVCPLVQRAAAGDPEPAAAEPTKAPSAMQT</sequence>
<keyword evidence="4" id="KW-0539">Nucleus</keyword>
<dbReference type="SUPFAM" id="SSF50969">
    <property type="entry name" value="YVTN repeat-like/Quinoprotein amine dehydrogenase"/>
    <property type="match status" value="1"/>
</dbReference>